<dbReference type="AlphaFoldDB" id="X1LWI9"/>
<name>X1LWI9_9ZZZZ</name>
<accession>X1LWI9</accession>
<organism evidence="1">
    <name type="scientific">marine sediment metagenome</name>
    <dbReference type="NCBI Taxonomy" id="412755"/>
    <lineage>
        <taxon>unclassified sequences</taxon>
        <taxon>metagenomes</taxon>
        <taxon>ecological metagenomes</taxon>
    </lineage>
</organism>
<dbReference type="EMBL" id="BARV01022765">
    <property type="protein sequence ID" value="GAI23762.1"/>
    <property type="molecule type" value="Genomic_DNA"/>
</dbReference>
<proteinExistence type="predicted"/>
<sequence length="41" mass="4864">NKRLHEEFMNNDMVLKDFLTDANNKLSGFKISVILEKYFLS</sequence>
<comment type="caution">
    <text evidence="1">The sequence shown here is derived from an EMBL/GenBank/DDBJ whole genome shotgun (WGS) entry which is preliminary data.</text>
</comment>
<protein>
    <submittedName>
        <fullName evidence="1">Uncharacterized protein</fullName>
    </submittedName>
</protein>
<gene>
    <name evidence="1" type="ORF">S06H3_37464</name>
</gene>
<evidence type="ECO:0000313" key="1">
    <source>
        <dbReference type="EMBL" id="GAI23762.1"/>
    </source>
</evidence>
<reference evidence="1" key="1">
    <citation type="journal article" date="2014" name="Front. Microbiol.">
        <title>High frequency of phylogenetically diverse reductive dehalogenase-homologous genes in deep subseafloor sedimentary metagenomes.</title>
        <authorList>
            <person name="Kawai M."/>
            <person name="Futagami T."/>
            <person name="Toyoda A."/>
            <person name="Takaki Y."/>
            <person name="Nishi S."/>
            <person name="Hori S."/>
            <person name="Arai W."/>
            <person name="Tsubouchi T."/>
            <person name="Morono Y."/>
            <person name="Uchiyama I."/>
            <person name="Ito T."/>
            <person name="Fujiyama A."/>
            <person name="Inagaki F."/>
            <person name="Takami H."/>
        </authorList>
    </citation>
    <scope>NUCLEOTIDE SEQUENCE</scope>
    <source>
        <strain evidence="1">Expedition CK06-06</strain>
    </source>
</reference>
<feature type="non-terminal residue" evidence="1">
    <location>
        <position position="1"/>
    </location>
</feature>